<feature type="compositionally biased region" description="Basic and acidic residues" evidence="8">
    <location>
        <begin position="115"/>
        <end position="126"/>
    </location>
</feature>
<gene>
    <name evidence="12" type="ORF">WMY93_027196</name>
</gene>
<comment type="caution">
    <text evidence="12">The sequence shown here is derived from an EMBL/GenBank/DDBJ whole genome shotgun (WGS) entry which is preliminary data.</text>
</comment>
<keyword evidence="1" id="KW-0399">Innate immunity</keyword>
<dbReference type="Gene3D" id="4.10.830.40">
    <property type="match status" value="2"/>
</dbReference>
<evidence type="ECO:0000256" key="7">
    <source>
        <dbReference type="SAM" id="Coils"/>
    </source>
</evidence>
<dbReference type="CDD" id="cd13733">
    <property type="entry name" value="SPRY_PRY_C-I_1"/>
    <property type="match status" value="1"/>
</dbReference>
<dbReference type="SMART" id="SM00449">
    <property type="entry name" value="SPRY"/>
    <property type="match status" value="1"/>
</dbReference>
<evidence type="ECO:0008006" key="14">
    <source>
        <dbReference type="Google" id="ProtNLM"/>
    </source>
</evidence>
<dbReference type="PROSITE" id="PS50089">
    <property type="entry name" value="ZF_RING_2"/>
    <property type="match status" value="2"/>
</dbReference>
<dbReference type="InterPro" id="IPR000315">
    <property type="entry name" value="Znf_B-box"/>
</dbReference>
<feature type="domain" description="B30.2/SPRY" evidence="11">
    <location>
        <begin position="604"/>
        <end position="801"/>
    </location>
</feature>
<dbReference type="Gene3D" id="3.30.160.60">
    <property type="entry name" value="Classic Zinc Finger"/>
    <property type="match status" value="1"/>
</dbReference>
<dbReference type="SMART" id="SM00184">
    <property type="entry name" value="RING"/>
    <property type="match status" value="2"/>
</dbReference>
<dbReference type="Proteomes" id="UP001460270">
    <property type="component" value="Unassembled WGS sequence"/>
</dbReference>
<proteinExistence type="predicted"/>
<dbReference type="PANTHER" id="PTHR25465:SF32">
    <property type="entry name" value="BLOODTHIRSTY-RELATED GENE FAMILY, MEMBER 16 ISOFORM X1-RELATED"/>
    <property type="match status" value="1"/>
</dbReference>
<dbReference type="Pfam" id="PF00643">
    <property type="entry name" value="zf-B_box"/>
    <property type="match status" value="1"/>
</dbReference>
<dbReference type="InterPro" id="IPR001841">
    <property type="entry name" value="Znf_RING"/>
</dbReference>
<dbReference type="Pfam" id="PF25600">
    <property type="entry name" value="TRIM_CC"/>
    <property type="match status" value="1"/>
</dbReference>
<keyword evidence="3 6" id="KW-0863">Zinc-finger</keyword>
<dbReference type="InterPro" id="IPR006574">
    <property type="entry name" value="PRY"/>
</dbReference>
<dbReference type="AlphaFoldDB" id="A0AAW0N2G3"/>
<dbReference type="InterPro" id="IPR017907">
    <property type="entry name" value="Znf_RING_CS"/>
</dbReference>
<dbReference type="CDD" id="cd19769">
    <property type="entry name" value="Bbox2_TRIM16-like"/>
    <property type="match status" value="1"/>
</dbReference>
<evidence type="ECO:0000313" key="12">
    <source>
        <dbReference type="EMBL" id="KAK7884073.1"/>
    </source>
</evidence>
<dbReference type="PANTHER" id="PTHR25465">
    <property type="entry name" value="B-BOX DOMAIN CONTAINING"/>
    <property type="match status" value="1"/>
</dbReference>
<feature type="coiled-coil region" evidence="7">
    <location>
        <begin position="514"/>
        <end position="552"/>
    </location>
</feature>
<evidence type="ECO:0000313" key="13">
    <source>
        <dbReference type="Proteomes" id="UP001460270"/>
    </source>
</evidence>
<keyword evidence="5" id="KW-0391">Immunity</keyword>
<dbReference type="GO" id="GO:0005737">
    <property type="term" value="C:cytoplasm"/>
    <property type="evidence" value="ECO:0007669"/>
    <property type="project" value="UniProtKB-ARBA"/>
</dbReference>
<dbReference type="PRINTS" id="PR01407">
    <property type="entry name" value="BUTYPHLNCDUF"/>
</dbReference>
<evidence type="ECO:0000256" key="1">
    <source>
        <dbReference type="ARBA" id="ARBA00022588"/>
    </source>
</evidence>
<evidence type="ECO:0000256" key="4">
    <source>
        <dbReference type="ARBA" id="ARBA00022833"/>
    </source>
</evidence>
<dbReference type="InterPro" id="IPR058030">
    <property type="entry name" value="TRIM8/14/16/25/29/45/65_CC"/>
</dbReference>
<feature type="compositionally biased region" description="Basic and acidic residues" evidence="8">
    <location>
        <begin position="35"/>
        <end position="47"/>
    </location>
</feature>
<dbReference type="InterPro" id="IPR051051">
    <property type="entry name" value="E3_ubiq-ligase_TRIM/RNF"/>
</dbReference>
<accession>A0AAW0N2G3</accession>
<feature type="domain" description="B box-type" evidence="10">
    <location>
        <begin position="412"/>
        <end position="452"/>
    </location>
</feature>
<dbReference type="FunFam" id="2.60.120.920:FF:000004">
    <property type="entry name" value="Butyrophilin subfamily 1 member A1"/>
    <property type="match status" value="1"/>
</dbReference>
<dbReference type="Pfam" id="PF13765">
    <property type="entry name" value="PRY"/>
    <property type="match status" value="1"/>
</dbReference>
<feature type="compositionally biased region" description="Polar residues" evidence="8">
    <location>
        <begin position="91"/>
        <end position="101"/>
    </location>
</feature>
<dbReference type="PROSITE" id="PS50119">
    <property type="entry name" value="ZF_BBOX"/>
    <property type="match status" value="1"/>
</dbReference>
<reference evidence="13" key="1">
    <citation type="submission" date="2024-04" db="EMBL/GenBank/DDBJ databases">
        <title>Salinicola lusitanus LLJ914,a marine bacterium isolated from the Okinawa Trough.</title>
        <authorList>
            <person name="Li J."/>
        </authorList>
    </citation>
    <scope>NUCLEOTIDE SEQUENCE [LARGE SCALE GENOMIC DNA]</scope>
</reference>
<dbReference type="Gene3D" id="2.60.120.920">
    <property type="match status" value="1"/>
</dbReference>
<dbReference type="SUPFAM" id="SSF57845">
    <property type="entry name" value="B-box zinc-binding domain"/>
    <property type="match status" value="1"/>
</dbReference>
<keyword evidence="13" id="KW-1185">Reference proteome</keyword>
<evidence type="ECO:0000256" key="2">
    <source>
        <dbReference type="ARBA" id="ARBA00022723"/>
    </source>
</evidence>
<evidence type="ECO:0000256" key="5">
    <source>
        <dbReference type="ARBA" id="ARBA00022859"/>
    </source>
</evidence>
<protein>
    <recommendedName>
        <fullName evidence="14">E3 ubiquitin-protein ligase TRIM39-like</fullName>
    </recommendedName>
</protein>
<organism evidence="12 13">
    <name type="scientific">Mugilogobius chulae</name>
    <name type="common">yellowstripe goby</name>
    <dbReference type="NCBI Taxonomy" id="88201"/>
    <lineage>
        <taxon>Eukaryota</taxon>
        <taxon>Metazoa</taxon>
        <taxon>Chordata</taxon>
        <taxon>Craniata</taxon>
        <taxon>Vertebrata</taxon>
        <taxon>Euteleostomi</taxon>
        <taxon>Actinopterygii</taxon>
        <taxon>Neopterygii</taxon>
        <taxon>Teleostei</taxon>
        <taxon>Neoteleostei</taxon>
        <taxon>Acanthomorphata</taxon>
        <taxon>Gobiaria</taxon>
        <taxon>Gobiiformes</taxon>
        <taxon>Gobioidei</taxon>
        <taxon>Gobiidae</taxon>
        <taxon>Gobionellinae</taxon>
        <taxon>Mugilogobius</taxon>
    </lineage>
</organism>
<evidence type="ECO:0000256" key="6">
    <source>
        <dbReference type="PROSITE-ProRule" id="PRU00024"/>
    </source>
</evidence>
<dbReference type="InterPro" id="IPR013320">
    <property type="entry name" value="ConA-like_dom_sf"/>
</dbReference>
<dbReference type="PROSITE" id="PS00518">
    <property type="entry name" value="ZF_RING_1"/>
    <property type="match status" value="2"/>
</dbReference>
<name>A0AAW0N2G3_9GOBI</name>
<dbReference type="InterPro" id="IPR013083">
    <property type="entry name" value="Znf_RING/FYVE/PHD"/>
</dbReference>
<dbReference type="PROSITE" id="PS50188">
    <property type="entry name" value="B302_SPRY"/>
    <property type="match status" value="1"/>
</dbReference>
<feature type="region of interest" description="Disordered" evidence="8">
    <location>
        <begin position="89"/>
        <end position="133"/>
    </location>
</feature>
<evidence type="ECO:0000259" key="10">
    <source>
        <dbReference type="PROSITE" id="PS50119"/>
    </source>
</evidence>
<dbReference type="Pfam" id="PF00622">
    <property type="entry name" value="SPRY"/>
    <property type="match status" value="1"/>
</dbReference>
<dbReference type="SMART" id="SM00589">
    <property type="entry name" value="PRY"/>
    <property type="match status" value="1"/>
</dbReference>
<keyword evidence="4" id="KW-0862">Zinc</keyword>
<dbReference type="SUPFAM" id="SSF57850">
    <property type="entry name" value="RING/U-box"/>
    <property type="match status" value="2"/>
</dbReference>
<dbReference type="InterPro" id="IPR027370">
    <property type="entry name" value="Znf-RING_euk"/>
</dbReference>
<dbReference type="GO" id="GO:0008270">
    <property type="term" value="F:zinc ion binding"/>
    <property type="evidence" value="ECO:0007669"/>
    <property type="project" value="UniProtKB-KW"/>
</dbReference>
<dbReference type="InterPro" id="IPR001870">
    <property type="entry name" value="B30.2/SPRY"/>
</dbReference>
<dbReference type="SUPFAM" id="SSF49899">
    <property type="entry name" value="Concanavalin A-like lectins/glucanases"/>
    <property type="match status" value="1"/>
</dbReference>
<dbReference type="GO" id="GO:0045087">
    <property type="term" value="P:innate immune response"/>
    <property type="evidence" value="ECO:0007669"/>
    <property type="project" value="UniProtKB-KW"/>
</dbReference>
<dbReference type="InterPro" id="IPR003879">
    <property type="entry name" value="Butyrophylin_SPRY"/>
</dbReference>
<evidence type="ECO:0000256" key="3">
    <source>
        <dbReference type="ARBA" id="ARBA00022771"/>
    </source>
</evidence>
<evidence type="ECO:0000256" key="8">
    <source>
        <dbReference type="SAM" id="MobiDB-lite"/>
    </source>
</evidence>
<evidence type="ECO:0000259" key="9">
    <source>
        <dbReference type="PROSITE" id="PS50089"/>
    </source>
</evidence>
<dbReference type="InterPro" id="IPR043136">
    <property type="entry name" value="B30.2/SPRY_sf"/>
</dbReference>
<dbReference type="Gene3D" id="3.30.40.10">
    <property type="entry name" value="Zinc/RING finger domain, C3HC4 (zinc finger)"/>
    <property type="match status" value="2"/>
</dbReference>
<feature type="region of interest" description="Disordered" evidence="8">
    <location>
        <begin position="27"/>
        <end position="49"/>
    </location>
</feature>
<feature type="domain" description="RING-type" evidence="9">
    <location>
        <begin position="803"/>
        <end position="843"/>
    </location>
</feature>
<dbReference type="EMBL" id="JBBPFD010000020">
    <property type="protein sequence ID" value="KAK7884073.1"/>
    <property type="molecule type" value="Genomic_DNA"/>
</dbReference>
<dbReference type="SMART" id="SM00336">
    <property type="entry name" value="BBOX"/>
    <property type="match status" value="1"/>
</dbReference>
<keyword evidence="2" id="KW-0479">Metal-binding</keyword>
<dbReference type="Pfam" id="PF13445">
    <property type="entry name" value="zf-RING_UBOX"/>
    <property type="match status" value="2"/>
</dbReference>
<dbReference type="InterPro" id="IPR003877">
    <property type="entry name" value="SPRY_dom"/>
</dbReference>
<sequence length="968" mass="109425">MAHWFNPDMSSPRRLLLVSSSEQCPTVCSPNVTRTEQDQRGGSRQDAPHLSWRNLNGPYLCSSVITLHQCRELIDQCSDGDADALTAAMKRSSTVRPTSGTPRLGQRRGNTSSFEEMHEPGSDTRRNNNSSEKAMATVSCTSLRSSSCVPSVWRFSLLQSLHHVDTTSVTSASTNTGTVVDNTTAQAQTQSSEVLSGVSGLVLSEPLQPTSQPRLKKHQLIQLCQLEERICPEHDRPLELFCREHSHSYAGTALMATVSCTFSEEQFLCSICLEIFTAPVTTSCGHNFCDVCINKHWNSSLQYNCPVCKQDFNSRPQIQVNTVLAEMVSQLQNKTEVREIVSSESKPAPPGEMDCVSAAAGEVDCDLCPEPRLRALKSCLVCLASYCQNHLQPHLTNPRLKKHQLIQPLTNLEERICPEHDRPLELFCREHSHFMCMQCSYTEHQKHRTVPLKEEGEEQQAALKDQIKERLQKIDEIRSSVELSQRKADTEIIEGLKVFNVLMECVQQSQDKFKQSIVEKHKEIEEEAAQLIEQIQTEISELEQRGAEMEQLWSSGDHLHFVQTFTSVKPAPQLNDWTEETVRAPSYKGRTAKAVSELKNMLNSEIDKVFKTEFEKVQEFSVEVSLDPNTANEYLVLSKDLKQVYDSDQAQSLPDNSERFSYWLSVLGKEKFSSEKFYFEVQVKGKTNWEIGVAKESVDRKDEDEKPQTVQRGFWLLKMDSVGYKTSEDPPVVFPVRSSPEKVGVFVDYDEGLVSFYDVDEQSLIYSFTDCFTENILPLFNPCDNSSVMATVSCTFSEEQLLCSICLEIFTAPVTTSCGHNFCKICINRHWDGNLQYNCPVCKQDFSSRPRIQVNTVLAEMVFEFRHESHDYDSDFDSDEETVSSEPRSAAAGEVDCDLCPEPSLRALKSCLVCLASYCQSHLQPHLTNPRLKKHQLIQPLPNLEEHICLKHNQPLELSVENTHTSCV</sequence>
<keyword evidence="7" id="KW-0175">Coiled coil</keyword>
<evidence type="ECO:0000259" key="11">
    <source>
        <dbReference type="PROSITE" id="PS50188"/>
    </source>
</evidence>
<feature type="domain" description="RING-type" evidence="9">
    <location>
        <begin position="269"/>
        <end position="309"/>
    </location>
</feature>